<dbReference type="OrthoDB" id="8780894at2"/>
<dbReference type="AlphaFoldDB" id="A0A0A1FC01"/>
<organism evidence="1 2">
    <name type="scientific">Collimonas arenae</name>
    <dbReference type="NCBI Taxonomy" id="279058"/>
    <lineage>
        <taxon>Bacteria</taxon>
        <taxon>Pseudomonadati</taxon>
        <taxon>Pseudomonadota</taxon>
        <taxon>Betaproteobacteria</taxon>
        <taxon>Burkholderiales</taxon>
        <taxon>Oxalobacteraceae</taxon>
        <taxon>Collimonas</taxon>
    </lineage>
</organism>
<dbReference type="KEGG" id="care:LT85_2112"/>
<reference evidence="2" key="1">
    <citation type="journal article" date="2014" name="Soil Biol. Biochem.">
        <title>Structure and function of bacterial communities in ageing soils: Insights from the Mendocino ecological staircase.</title>
        <authorList>
            <person name="Uroz S."/>
            <person name="Tech J.J."/>
            <person name="Sawaya N.A."/>
            <person name="Frey-Klett P."/>
            <person name="Leveau J.H.J."/>
        </authorList>
    </citation>
    <scope>NUCLEOTIDE SEQUENCE [LARGE SCALE GENOMIC DNA]</scope>
    <source>
        <strain evidence="2">Cal35</strain>
    </source>
</reference>
<proteinExistence type="predicted"/>
<protein>
    <submittedName>
        <fullName evidence="1">Uncharacterized protein</fullName>
    </submittedName>
</protein>
<dbReference type="RefSeq" id="WP_038488302.1">
    <property type="nucleotide sequence ID" value="NZ_CP009962.1"/>
</dbReference>
<gene>
    <name evidence="1" type="ORF">LT85_2112</name>
</gene>
<dbReference type="EMBL" id="CP009962">
    <property type="protein sequence ID" value="AIY41270.1"/>
    <property type="molecule type" value="Genomic_DNA"/>
</dbReference>
<name>A0A0A1FC01_9BURK</name>
<dbReference type="HOGENOM" id="CLU_2394653_0_0_4"/>
<dbReference type="Proteomes" id="UP000030302">
    <property type="component" value="Chromosome"/>
</dbReference>
<sequence>MSTQLEKISIDAYFKKIETLSALSLYGQNVKIATHHIVKDVCEFAKNNANNPNTYLLALKEQLTAMANRTHPSMPGYKSTMEYAASLIVIHKL</sequence>
<keyword evidence="2" id="KW-1185">Reference proteome</keyword>
<accession>A0A0A1FC01</accession>
<evidence type="ECO:0000313" key="2">
    <source>
        <dbReference type="Proteomes" id="UP000030302"/>
    </source>
</evidence>
<evidence type="ECO:0000313" key="1">
    <source>
        <dbReference type="EMBL" id="AIY41270.1"/>
    </source>
</evidence>